<feature type="region of interest" description="Disordered" evidence="1">
    <location>
        <begin position="456"/>
        <end position="479"/>
    </location>
</feature>
<dbReference type="AlphaFoldDB" id="A0A6C0EFP0"/>
<name>A0A6C0EFP0_9ZZZZ</name>
<reference evidence="3" key="1">
    <citation type="journal article" date="2020" name="Nature">
        <title>Giant virus diversity and host interactions through global metagenomics.</title>
        <authorList>
            <person name="Schulz F."/>
            <person name="Roux S."/>
            <person name="Paez-Espino D."/>
            <person name="Jungbluth S."/>
            <person name="Walsh D.A."/>
            <person name="Denef V.J."/>
            <person name="McMahon K.D."/>
            <person name="Konstantinidis K.T."/>
            <person name="Eloe-Fadrosh E.A."/>
            <person name="Kyrpides N.C."/>
            <person name="Woyke T."/>
        </authorList>
    </citation>
    <scope>NUCLEOTIDE SEQUENCE</scope>
    <source>
        <strain evidence="3">GVMAG-M-3300023179-33</strain>
    </source>
</reference>
<dbReference type="Gene3D" id="1.10.510.10">
    <property type="entry name" value="Transferase(Phosphotransferase) domain 1"/>
    <property type="match status" value="1"/>
</dbReference>
<dbReference type="PROSITE" id="PS50011">
    <property type="entry name" value="PROTEIN_KINASE_DOM"/>
    <property type="match status" value="1"/>
</dbReference>
<dbReference type="InterPro" id="IPR000719">
    <property type="entry name" value="Prot_kinase_dom"/>
</dbReference>
<evidence type="ECO:0000259" key="2">
    <source>
        <dbReference type="PROSITE" id="PS50011"/>
    </source>
</evidence>
<dbReference type="GO" id="GO:0004672">
    <property type="term" value="F:protein kinase activity"/>
    <property type="evidence" value="ECO:0007669"/>
    <property type="project" value="InterPro"/>
</dbReference>
<dbReference type="InterPro" id="IPR008271">
    <property type="entry name" value="Ser/Thr_kinase_AS"/>
</dbReference>
<organism evidence="3">
    <name type="scientific">viral metagenome</name>
    <dbReference type="NCBI Taxonomy" id="1070528"/>
    <lineage>
        <taxon>unclassified sequences</taxon>
        <taxon>metagenomes</taxon>
        <taxon>organismal metagenomes</taxon>
    </lineage>
</organism>
<protein>
    <recommendedName>
        <fullName evidence="2">Protein kinase domain-containing protein</fullName>
    </recommendedName>
</protein>
<dbReference type="PROSITE" id="PS00108">
    <property type="entry name" value="PROTEIN_KINASE_ST"/>
    <property type="match status" value="1"/>
</dbReference>
<dbReference type="SUPFAM" id="SSF56112">
    <property type="entry name" value="Protein kinase-like (PK-like)"/>
    <property type="match status" value="1"/>
</dbReference>
<sequence>MSKTKKKHRSSINNKLIKTNKNTKKIHGGKVVGSGGYGCLLIPAIKCKNEEYNRSNSKNKNITKLMLSKNAQKEYNEIMKYKKWLETIPNYKDYFLIDDIELCEPTELSKSDLQDYETKCKALNKKKITKKNINKKLNSVMAINMPNGGKDLDDFIKQCLIYDEYKSINNSLLNLLTHAIIPMNNLHIYHSDIKAGNILMDYFYQCKIIDWGLSTSYANYNSNDSFPISRGHFNRPIQFNIPFSVIILNNDFKDGYEEYLTSKLKTTDNIYYSDVRAFILQHFVHINKEYKTGHIRYINKIMRILFNENIEPLYKKIKNDIVTAEYTYYYIIEYISKIVYKYTDVKNKKLDLQEYFKKVFLKSIDIWGFVFSYFPILNIMSYTKRDKLSKIDIKICEKIKFIIIHYLYENPLEPINHVDIKRELLELNELFDDAKRENSDSLRIILERYMRKINNEKNSDDTTSNSDKSGNRNKSNTETAKFIQFFSSSYSKK</sequence>
<evidence type="ECO:0000313" key="3">
    <source>
        <dbReference type="EMBL" id="QHT27411.1"/>
    </source>
</evidence>
<accession>A0A6C0EFP0</accession>
<dbReference type="GO" id="GO:0005524">
    <property type="term" value="F:ATP binding"/>
    <property type="evidence" value="ECO:0007669"/>
    <property type="project" value="InterPro"/>
</dbReference>
<dbReference type="EMBL" id="MN739822">
    <property type="protein sequence ID" value="QHT27411.1"/>
    <property type="molecule type" value="Genomic_DNA"/>
</dbReference>
<proteinExistence type="predicted"/>
<evidence type="ECO:0000256" key="1">
    <source>
        <dbReference type="SAM" id="MobiDB-lite"/>
    </source>
</evidence>
<dbReference type="InterPro" id="IPR011009">
    <property type="entry name" value="Kinase-like_dom_sf"/>
</dbReference>
<feature type="domain" description="Protein kinase" evidence="2">
    <location>
        <begin position="26"/>
        <end position="361"/>
    </location>
</feature>